<dbReference type="Proteomes" id="UP000005778">
    <property type="component" value="Chromosome"/>
</dbReference>
<comment type="similarity">
    <text evidence="1">Belongs to the HipA Ser/Thr kinase family.</text>
</comment>
<keyword evidence="2" id="KW-0808">Transferase</keyword>
<dbReference type="HOGENOM" id="CLU_041102_0_0_7"/>
<dbReference type="STRING" id="879212.DespoDRAFT_00917"/>
<dbReference type="Pfam" id="PF07804">
    <property type="entry name" value="HipA_C"/>
    <property type="match status" value="1"/>
</dbReference>
<proteinExistence type="inferred from homology"/>
<evidence type="ECO:0000256" key="1">
    <source>
        <dbReference type="ARBA" id="ARBA00010164"/>
    </source>
</evidence>
<evidence type="ECO:0000313" key="7">
    <source>
        <dbReference type="Proteomes" id="UP000005778"/>
    </source>
</evidence>
<sequence length="404" mass="44723">MLKLNAVLSLPGGGHLLCGEIFTTTPDARGRIQGSFRYTKEYLSTPDAFPLDPVHLPLGTAEIEADRPQGVHGVFEDALPDDWGRALLSAKYHIPRAEQTVPNLLKFLGTSGLGALSFYSGKENAYVDPSAAIHNLSGIVEAALNFDAGLPVDGNDLKALFICGSSPGGARPKALIKTNDGRQWIAKFPKLNDRYHVEAIEAGTLCLADNAGLNVPNFFIQKAGKRSVLLVERFDMTASLGRNHMISMQTLLDADGYYNLSYSDMFLIINKFSSKPRKDTDALFRQMVFNAAISNTDDHLKNFAMLHTEFGFCLSPAYDLLPDIYHNREHRLSFPQGAGTLPPDRKILERIGHVYKVSNPVRIIGDIYQSVSCWQDVFEEYDVPQKDIQRLEPAISRGLSRIQP</sequence>
<accession>I5B081</accession>
<dbReference type="OrthoDB" id="9805913at2"/>
<evidence type="ECO:0000259" key="5">
    <source>
        <dbReference type="Pfam" id="PF13657"/>
    </source>
</evidence>
<gene>
    <name evidence="6" type="ORF">DespoDRAFT_00917</name>
</gene>
<dbReference type="eggNOG" id="COG3550">
    <property type="taxonomic scope" value="Bacteria"/>
</dbReference>
<dbReference type="PANTHER" id="PTHR37419">
    <property type="entry name" value="SERINE/THREONINE-PROTEIN KINASE TOXIN HIPA"/>
    <property type="match status" value="1"/>
</dbReference>
<dbReference type="GO" id="GO:0005829">
    <property type="term" value="C:cytosol"/>
    <property type="evidence" value="ECO:0007669"/>
    <property type="project" value="TreeGrafter"/>
</dbReference>
<feature type="domain" description="HipA N-terminal subdomain 1" evidence="5">
    <location>
        <begin position="33"/>
        <end position="118"/>
    </location>
</feature>
<dbReference type="Gene3D" id="1.10.1070.20">
    <property type="match status" value="1"/>
</dbReference>
<keyword evidence="7" id="KW-1185">Reference proteome</keyword>
<dbReference type="AlphaFoldDB" id="I5B081"/>
<reference evidence="6 7" key="1">
    <citation type="submission" date="2011-09" db="EMBL/GenBank/DDBJ databases">
        <authorList>
            <consortium name="US DOE Joint Genome Institute (JGI-PGF)"/>
            <person name="Lucas S."/>
            <person name="Han J."/>
            <person name="Lapidus A."/>
            <person name="Cheng J.-F."/>
            <person name="Goodwin L."/>
            <person name="Pitluck S."/>
            <person name="Peters L."/>
            <person name="Land M.L."/>
            <person name="Hauser L."/>
            <person name="Orellana R."/>
            <person name="Lovley D."/>
            <person name="Woyke T.J."/>
        </authorList>
    </citation>
    <scope>NUCLEOTIDE SEQUENCE [LARGE SCALE GENOMIC DNA]</scope>
    <source>
        <strain evidence="6 7">2ac9</strain>
    </source>
</reference>
<dbReference type="InterPro" id="IPR017508">
    <property type="entry name" value="HipA_N1"/>
</dbReference>
<feature type="domain" description="HipA-like C-terminal" evidence="4">
    <location>
        <begin position="165"/>
        <end position="337"/>
    </location>
</feature>
<evidence type="ECO:0000256" key="3">
    <source>
        <dbReference type="ARBA" id="ARBA00022777"/>
    </source>
</evidence>
<dbReference type="InterPro" id="IPR012893">
    <property type="entry name" value="HipA-like_C"/>
</dbReference>
<organism evidence="6 7">
    <name type="scientific">Desulfobacter postgatei 2ac9</name>
    <dbReference type="NCBI Taxonomy" id="879212"/>
    <lineage>
        <taxon>Bacteria</taxon>
        <taxon>Pseudomonadati</taxon>
        <taxon>Thermodesulfobacteriota</taxon>
        <taxon>Desulfobacteria</taxon>
        <taxon>Desulfobacterales</taxon>
        <taxon>Desulfobacteraceae</taxon>
        <taxon>Desulfobacter</taxon>
    </lineage>
</organism>
<dbReference type="InterPro" id="IPR052028">
    <property type="entry name" value="HipA_Ser/Thr_kinase"/>
</dbReference>
<evidence type="ECO:0000259" key="4">
    <source>
        <dbReference type="Pfam" id="PF07804"/>
    </source>
</evidence>
<keyword evidence="3" id="KW-0418">Kinase</keyword>
<dbReference type="Pfam" id="PF13657">
    <property type="entry name" value="Couple_hipA"/>
    <property type="match status" value="1"/>
</dbReference>
<evidence type="ECO:0000313" key="6">
    <source>
        <dbReference type="EMBL" id="EIM62894.1"/>
    </source>
</evidence>
<dbReference type="GO" id="GO:0004674">
    <property type="term" value="F:protein serine/threonine kinase activity"/>
    <property type="evidence" value="ECO:0007669"/>
    <property type="project" value="TreeGrafter"/>
</dbReference>
<name>I5B081_9BACT</name>
<dbReference type="PANTHER" id="PTHR37419:SF8">
    <property type="entry name" value="TOXIN YJJJ"/>
    <property type="match status" value="1"/>
</dbReference>
<evidence type="ECO:0000256" key="2">
    <source>
        <dbReference type="ARBA" id="ARBA00022679"/>
    </source>
</evidence>
<dbReference type="EMBL" id="CM001488">
    <property type="protein sequence ID" value="EIM62894.1"/>
    <property type="molecule type" value="Genomic_DNA"/>
</dbReference>
<protein>
    <submittedName>
        <fullName evidence="6">HipA-like protein</fullName>
    </submittedName>
</protein>
<reference evidence="6 7" key="2">
    <citation type="submission" date="2012-02" db="EMBL/GenBank/DDBJ databases">
        <title>Improved High-Quality Draft sequence of Desulfobacter postgatei 2ac9.</title>
        <authorList>
            <consortium name="US DOE Joint Genome Institute"/>
            <person name="Lucas S."/>
            <person name="Han J."/>
            <person name="Lapidus A."/>
            <person name="Cheng J.-F."/>
            <person name="Goodwin L."/>
            <person name="Pitluck S."/>
            <person name="Peters L."/>
            <person name="Ovchinnikova G."/>
            <person name="Held B."/>
            <person name="Detter J.C."/>
            <person name="Han C."/>
            <person name="Tapia R."/>
            <person name="Land M."/>
            <person name="Hauser L."/>
            <person name="Kyrpides N."/>
            <person name="Ivanova N."/>
            <person name="Pagani I."/>
            <person name="Orellana R."/>
            <person name="Lovley D."/>
            <person name="Woyke T."/>
        </authorList>
    </citation>
    <scope>NUCLEOTIDE SEQUENCE [LARGE SCALE GENOMIC DNA]</scope>
    <source>
        <strain evidence="6 7">2ac9</strain>
    </source>
</reference>
<dbReference type="RefSeq" id="WP_004071745.1">
    <property type="nucleotide sequence ID" value="NZ_CM001488.1"/>
</dbReference>